<name>A0A6G1GHI9_9PEZI</name>
<evidence type="ECO:0000256" key="1">
    <source>
        <dbReference type="SAM" id="Phobius"/>
    </source>
</evidence>
<dbReference type="GeneID" id="54414852"/>
<protein>
    <submittedName>
        <fullName evidence="2 4">Uncharacterized protein</fullName>
    </submittedName>
</protein>
<feature type="transmembrane region" description="Helical" evidence="1">
    <location>
        <begin position="54"/>
        <end position="70"/>
    </location>
</feature>
<keyword evidence="1" id="KW-1133">Transmembrane helix</keyword>
<evidence type="ECO:0000313" key="2">
    <source>
        <dbReference type="EMBL" id="KAF1817452.1"/>
    </source>
</evidence>
<reference evidence="2 4" key="1">
    <citation type="submission" date="2020-01" db="EMBL/GenBank/DDBJ databases">
        <authorList>
            <consortium name="DOE Joint Genome Institute"/>
            <person name="Haridas S."/>
            <person name="Albert R."/>
            <person name="Binder M."/>
            <person name="Bloem J."/>
            <person name="Labutti K."/>
            <person name="Salamov A."/>
            <person name="Andreopoulos B."/>
            <person name="Baker S.E."/>
            <person name="Barry K."/>
            <person name="Bills G."/>
            <person name="Bluhm B.H."/>
            <person name="Cannon C."/>
            <person name="Castanera R."/>
            <person name="Culley D.E."/>
            <person name="Daum C."/>
            <person name="Ezra D."/>
            <person name="Gonzalez J.B."/>
            <person name="Henrissat B."/>
            <person name="Kuo A."/>
            <person name="Liang C."/>
            <person name="Lipzen A."/>
            <person name="Lutzoni F."/>
            <person name="Magnuson J."/>
            <person name="Mondo S."/>
            <person name="Nolan M."/>
            <person name="Ohm R."/>
            <person name="Pangilinan J."/>
            <person name="Park H.-J."/>
            <person name="Ramirez L."/>
            <person name="Alfaro M."/>
            <person name="Sun H."/>
            <person name="Tritt A."/>
            <person name="Yoshinaga Y."/>
            <person name="Zwiers L.-H."/>
            <person name="Turgeon B.G."/>
            <person name="Goodwin S.B."/>
            <person name="Spatafora J.W."/>
            <person name="Crous P.W."/>
            <person name="Grigoriev I.V."/>
        </authorList>
    </citation>
    <scope>NUCLEOTIDE SEQUENCE</scope>
    <source>
        <strain evidence="2 4">CBS 781.70</strain>
    </source>
</reference>
<reference evidence="4" key="3">
    <citation type="submission" date="2025-04" db="UniProtKB">
        <authorList>
            <consortium name="RefSeq"/>
        </authorList>
    </citation>
    <scope>IDENTIFICATION</scope>
    <source>
        <strain evidence="4">CBS 781.70</strain>
    </source>
</reference>
<keyword evidence="1" id="KW-0472">Membrane</keyword>
<evidence type="ECO:0000313" key="3">
    <source>
        <dbReference type="Proteomes" id="UP000504638"/>
    </source>
</evidence>
<evidence type="ECO:0000313" key="4">
    <source>
        <dbReference type="RefSeq" id="XP_033539083.1"/>
    </source>
</evidence>
<dbReference type="EMBL" id="ML975149">
    <property type="protein sequence ID" value="KAF1817452.1"/>
    <property type="molecule type" value="Genomic_DNA"/>
</dbReference>
<proteinExistence type="predicted"/>
<organism evidence="2">
    <name type="scientific">Eremomyces bilateralis CBS 781.70</name>
    <dbReference type="NCBI Taxonomy" id="1392243"/>
    <lineage>
        <taxon>Eukaryota</taxon>
        <taxon>Fungi</taxon>
        <taxon>Dikarya</taxon>
        <taxon>Ascomycota</taxon>
        <taxon>Pezizomycotina</taxon>
        <taxon>Dothideomycetes</taxon>
        <taxon>Dothideomycetes incertae sedis</taxon>
        <taxon>Eremomycetales</taxon>
        <taxon>Eremomycetaceae</taxon>
        <taxon>Eremomyces</taxon>
    </lineage>
</organism>
<dbReference type="RefSeq" id="XP_033539083.1">
    <property type="nucleotide sequence ID" value="XM_033674282.1"/>
</dbReference>
<sequence>MITYVVGNYVLVERRGKTWLKLKLMWNGFCWLPDVDVGWVTYYHLFLSTYNRSIVRQVVTAFAIVIYIYIGKDTINSGHKLFICSILYTYFQGTTL</sequence>
<keyword evidence="1" id="KW-0812">Transmembrane</keyword>
<gene>
    <name evidence="2 4" type="ORF">P152DRAFT_19409</name>
</gene>
<keyword evidence="3" id="KW-1185">Reference proteome</keyword>
<dbReference type="Proteomes" id="UP000504638">
    <property type="component" value="Unplaced"/>
</dbReference>
<accession>A0A6G1GHI9</accession>
<reference evidence="4" key="2">
    <citation type="submission" date="2020-04" db="EMBL/GenBank/DDBJ databases">
        <authorList>
            <consortium name="NCBI Genome Project"/>
        </authorList>
    </citation>
    <scope>NUCLEOTIDE SEQUENCE</scope>
    <source>
        <strain evidence="4">CBS 781.70</strain>
    </source>
</reference>
<dbReference type="AlphaFoldDB" id="A0A6G1GHI9"/>